<feature type="transmembrane region" description="Helical" evidence="5">
    <location>
        <begin position="378"/>
        <end position="397"/>
    </location>
</feature>
<keyword evidence="2 5" id="KW-0812">Transmembrane</keyword>
<feature type="transmembrane region" description="Helical" evidence="5">
    <location>
        <begin position="310"/>
        <end position="335"/>
    </location>
</feature>
<feature type="transmembrane region" description="Helical" evidence="5">
    <location>
        <begin position="162"/>
        <end position="183"/>
    </location>
</feature>
<evidence type="ECO:0000259" key="6">
    <source>
        <dbReference type="PROSITE" id="PS50850"/>
    </source>
</evidence>
<evidence type="ECO:0000256" key="4">
    <source>
        <dbReference type="ARBA" id="ARBA00023136"/>
    </source>
</evidence>
<dbReference type="InterPro" id="IPR020846">
    <property type="entry name" value="MFS_dom"/>
</dbReference>
<keyword evidence="8" id="KW-1185">Reference proteome</keyword>
<comment type="caution">
    <text evidence="7">The sequence shown here is derived from an EMBL/GenBank/DDBJ whole genome shotgun (WGS) entry which is preliminary data.</text>
</comment>
<sequence>MDEPRGGGRAVLVLLMVFMAVNFADKAVLGLVADPIRDDLHLSATRFGTMAGAFYLLFSLSSLGVGFLGDRLRARPLLAALVVVWSAAQLAVLAPAAGFGLLLATRVVLGAGEGPAFPLANHTVFTWYPVERRSLPSALVSVGGAAGAILGGPLILAVTGALGWRAAFGVLGLAGVLWLPLWLRRGAEGPYSAREEPEASPRVPYRRVLLTGTWLGGTFASFTVMWSLALGLTWIPTYLKDDAGFGDAAVSGVIGLPSVTGIVFVLATGTLAQRLIRRGVSHRAAQGLLGGAVAAVAGVCMLGMTRVGPVALMLPLLAVAFSAGNAQAPLTNAAIARVCPPGQRGAALGASYAVAAAASVLAPAVTGRIVDTSGFSRAFDLAAVLLLAGGAVAALTVRPERDAVAPAVPAAPEPAAA</sequence>
<comment type="subcellular location">
    <subcellularLocation>
        <location evidence="1">Cell membrane</location>
        <topology evidence="1">Multi-pass membrane protein</topology>
    </subcellularLocation>
</comment>
<evidence type="ECO:0000256" key="2">
    <source>
        <dbReference type="ARBA" id="ARBA00022692"/>
    </source>
</evidence>
<dbReference type="GO" id="GO:0005886">
    <property type="term" value="C:plasma membrane"/>
    <property type="evidence" value="ECO:0007669"/>
    <property type="project" value="UniProtKB-SubCell"/>
</dbReference>
<dbReference type="AlphaFoldDB" id="A0A2P4URU3"/>
<dbReference type="Proteomes" id="UP000242367">
    <property type="component" value="Unassembled WGS sequence"/>
</dbReference>
<dbReference type="GO" id="GO:0022857">
    <property type="term" value="F:transmembrane transporter activity"/>
    <property type="evidence" value="ECO:0007669"/>
    <property type="project" value="InterPro"/>
</dbReference>
<proteinExistence type="predicted"/>
<feature type="transmembrane region" description="Helical" evidence="5">
    <location>
        <begin position="53"/>
        <end position="70"/>
    </location>
</feature>
<dbReference type="SUPFAM" id="SSF103473">
    <property type="entry name" value="MFS general substrate transporter"/>
    <property type="match status" value="1"/>
</dbReference>
<dbReference type="InterPro" id="IPR050382">
    <property type="entry name" value="MFS_Na/Anion_cotransporter"/>
</dbReference>
<name>A0A2P4URU3_9ACTN</name>
<feature type="domain" description="Major facilitator superfamily (MFS) profile" evidence="6">
    <location>
        <begin position="11"/>
        <end position="401"/>
    </location>
</feature>
<feature type="transmembrane region" description="Helical" evidence="5">
    <location>
        <begin position="208"/>
        <end position="229"/>
    </location>
</feature>
<organism evidence="7 8">
    <name type="scientific">Actinomadura rubteroloni</name>
    <dbReference type="NCBI Taxonomy" id="1926885"/>
    <lineage>
        <taxon>Bacteria</taxon>
        <taxon>Bacillati</taxon>
        <taxon>Actinomycetota</taxon>
        <taxon>Actinomycetes</taxon>
        <taxon>Streptosporangiales</taxon>
        <taxon>Thermomonosporaceae</taxon>
        <taxon>Actinomadura</taxon>
    </lineage>
</organism>
<dbReference type="PANTHER" id="PTHR11662">
    <property type="entry name" value="SOLUTE CARRIER FAMILY 17"/>
    <property type="match status" value="1"/>
</dbReference>
<dbReference type="EMBL" id="MTBP01000001">
    <property type="protein sequence ID" value="POM27773.1"/>
    <property type="molecule type" value="Genomic_DNA"/>
</dbReference>
<evidence type="ECO:0000256" key="3">
    <source>
        <dbReference type="ARBA" id="ARBA00022989"/>
    </source>
</evidence>
<gene>
    <name evidence="7" type="primary">exuT_1</name>
    <name evidence="7" type="ORF">BTM25_21940</name>
</gene>
<accession>A0A2P4URU3</accession>
<feature type="transmembrane region" description="Helical" evidence="5">
    <location>
        <begin position="77"/>
        <end position="101"/>
    </location>
</feature>
<dbReference type="InterPro" id="IPR036259">
    <property type="entry name" value="MFS_trans_sf"/>
</dbReference>
<dbReference type="Gene3D" id="1.20.1250.20">
    <property type="entry name" value="MFS general substrate transporter like domains"/>
    <property type="match status" value="2"/>
</dbReference>
<feature type="transmembrane region" description="Helical" evidence="5">
    <location>
        <begin position="284"/>
        <end position="304"/>
    </location>
</feature>
<dbReference type="InterPro" id="IPR011701">
    <property type="entry name" value="MFS"/>
</dbReference>
<feature type="transmembrane region" description="Helical" evidence="5">
    <location>
        <begin position="135"/>
        <end position="156"/>
    </location>
</feature>
<protein>
    <submittedName>
        <fullName evidence="7">Hexuronate transporter</fullName>
    </submittedName>
</protein>
<reference evidence="7 8" key="1">
    <citation type="journal article" date="2017" name="Chemistry">
        <title>Isolation, Biosynthesis and Chemical Modifications of Rubterolones A-F: Rare Tropolone Alkaloids from Actinomadura sp. 5-2.</title>
        <authorList>
            <person name="Guo H."/>
            <person name="Benndorf R."/>
            <person name="Leichnitz D."/>
            <person name="Klassen J.L."/>
            <person name="Vollmers J."/>
            <person name="Gorls H."/>
            <person name="Steinacker M."/>
            <person name="Weigel C."/>
            <person name="Dahse H.M."/>
            <person name="Kaster A.K."/>
            <person name="de Beer Z.W."/>
            <person name="Poulsen M."/>
            <person name="Beemelmanns C."/>
        </authorList>
    </citation>
    <scope>NUCLEOTIDE SEQUENCE [LARGE SCALE GENOMIC DNA]</scope>
    <source>
        <strain evidence="7 8">5-2</strain>
    </source>
</reference>
<evidence type="ECO:0000313" key="8">
    <source>
        <dbReference type="Proteomes" id="UP000242367"/>
    </source>
</evidence>
<dbReference type="PROSITE" id="PS50850">
    <property type="entry name" value="MFS"/>
    <property type="match status" value="1"/>
</dbReference>
<keyword evidence="3 5" id="KW-1133">Transmembrane helix</keyword>
<dbReference type="PANTHER" id="PTHR11662:SF450">
    <property type="entry name" value="BLR1003 PROTEIN"/>
    <property type="match status" value="1"/>
</dbReference>
<feature type="transmembrane region" description="Helical" evidence="5">
    <location>
        <begin position="249"/>
        <end position="272"/>
    </location>
</feature>
<evidence type="ECO:0000256" key="5">
    <source>
        <dbReference type="SAM" id="Phobius"/>
    </source>
</evidence>
<feature type="transmembrane region" description="Helical" evidence="5">
    <location>
        <begin position="12"/>
        <end position="33"/>
    </location>
</feature>
<evidence type="ECO:0000313" key="7">
    <source>
        <dbReference type="EMBL" id="POM27773.1"/>
    </source>
</evidence>
<evidence type="ECO:0000256" key="1">
    <source>
        <dbReference type="ARBA" id="ARBA00004651"/>
    </source>
</evidence>
<dbReference type="Pfam" id="PF07690">
    <property type="entry name" value="MFS_1"/>
    <property type="match status" value="1"/>
</dbReference>
<feature type="transmembrane region" description="Helical" evidence="5">
    <location>
        <begin position="347"/>
        <end position="366"/>
    </location>
</feature>
<keyword evidence="4 5" id="KW-0472">Membrane</keyword>
<dbReference type="RefSeq" id="WP_235828337.1">
    <property type="nucleotide sequence ID" value="NZ_MTBP01000001.1"/>
</dbReference>